<proteinExistence type="predicted"/>
<sequence>MNKNVTKIIVLLIALAVISVAAFLTTKQSRKKIEANKPRTQLFELNETNVTKYELKYAEEPIIVEKIDETWKVIAPSNDYKIDQLEAFANVKNFNTLNIDSTITNLAELDSFGLENPSNEFTVWEGNKEYKVFVGNKTADEEKYYVKYNDEYFSVELVYIEALKKTIDMLRDKQIFDKTIYIDSVVKTESNIRDYTNIIRKENRTNWVVDGIDEEISLDKAYRDFEALSLVKATGFVYDENMLKYLNRLFRIPDAVITIYMEDNTKTQYQIVYDNNDNRVYVKPQSGIIYEVDYNIYSAAMRDRSYYIKTEDDEKETNNENDPYMDTAEDSMRLDENLQQ</sequence>
<evidence type="ECO:0000313" key="4">
    <source>
        <dbReference type="Proteomes" id="UP000043763"/>
    </source>
</evidence>
<evidence type="ECO:0000256" key="1">
    <source>
        <dbReference type="SAM" id="MobiDB-lite"/>
    </source>
</evidence>
<dbReference type="RefSeq" id="WP_048593818.1">
    <property type="nucleotide sequence ID" value="NZ_CVLB01000001.1"/>
</dbReference>
<accession>A0A0G4K573</accession>
<gene>
    <name evidence="3" type="ORF">BRSU_0715</name>
</gene>
<dbReference type="AlphaFoldDB" id="A0A0G4K573"/>
<feature type="domain" description="DUF4340" evidence="2">
    <location>
        <begin position="73"/>
        <end position="237"/>
    </location>
</feature>
<dbReference type="EMBL" id="CVLB01000001">
    <property type="protein sequence ID" value="CRF32319.1"/>
    <property type="molecule type" value="Genomic_DNA"/>
</dbReference>
<protein>
    <recommendedName>
        <fullName evidence="2">DUF4340 domain-containing protein</fullName>
    </recommendedName>
</protein>
<name>A0A0G4K573_9SPIR</name>
<dbReference type="OrthoDB" id="305939at2"/>
<dbReference type="Proteomes" id="UP000043763">
    <property type="component" value="Unassembled WGS sequence"/>
</dbReference>
<evidence type="ECO:0000313" key="3">
    <source>
        <dbReference type="EMBL" id="CRF32319.1"/>
    </source>
</evidence>
<feature type="region of interest" description="Disordered" evidence="1">
    <location>
        <begin position="310"/>
        <end position="340"/>
    </location>
</feature>
<feature type="compositionally biased region" description="Basic and acidic residues" evidence="1">
    <location>
        <begin position="330"/>
        <end position="340"/>
    </location>
</feature>
<reference evidence="4" key="1">
    <citation type="submission" date="2015-04" db="EMBL/GenBank/DDBJ databases">
        <authorList>
            <person name="Mushtaq Mamoona"/>
        </authorList>
    </citation>
    <scope>NUCLEOTIDE SEQUENCE [LARGE SCALE GENOMIC DNA]</scope>
    <source>
        <strain evidence="4">AN4859/03</strain>
    </source>
</reference>
<evidence type="ECO:0000259" key="2">
    <source>
        <dbReference type="Pfam" id="PF14238"/>
    </source>
</evidence>
<keyword evidence="4" id="KW-1185">Reference proteome</keyword>
<organism evidence="3 4">
    <name type="scientific">Brachyspira suanatina</name>
    <dbReference type="NCBI Taxonomy" id="381802"/>
    <lineage>
        <taxon>Bacteria</taxon>
        <taxon>Pseudomonadati</taxon>
        <taxon>Spirochaetota</taxon>
        <taxon>Spirochaetia</taxon>
        <taxon>Brachyspirales</taxon>
        <taxon>Brachyspiraceae</taxon>
        <taxon>Brachyspira</taxon>
    </lineage>
</organism>
<dbReference type="InterPro" id="IPR025641">
    <property type="entry name" value="DUF4340"/>
</dbReference>
<dbReference type="Pfam" id="PF14238">
    <property type="entry name" value="DUF4340"/>
    <property type="match status" value="1"/>
</dbReference>